<name>A0A1J1JM24_PLAAG</name>
<dbReference type="SUPFAM" id="SSF52540">
    <property type="entry name" value="P-loop containing nucleoside triphosphate hydrolases"/>
    <property type="match status" value="1"/>
</dbReference>
<evidence type="ECO:0000313" key="2">
    <source>
        <dbReference type="EMBL" id="CUM62363.1"/>
    </source>
</evidence>
<dbReference type="InterPro" id="IPR027417">
    <property type="entry name" value="P-loop_NTPase"/>
</dbReference>
<dbReference type="EMBL" id="LO018305">
    <property type="protein sequence ID" value="CUM62363.1"/>
    <property type="molecule type" value="Genomic_DNA"/>
</dbReference>
<dbReference type="Gene3D" id="3.40.50.300">
    <property type="entry name" value="P-loop containing nucleotide triphosphate hydrolases"/>
    <property type="match status" value="1"/>
</dbReference>
<dbReference type="Pfam" id="PF01656">
    <property type="entry name" value="CbiA"/>
    <property type="match status" value="1"/>
</dbReference>
<sequence length="204" mass="22227">MFKHSDVQMIITVASFKGGVGKSTTALHLAVYLQTKADTLLVDGDLNRSALDWASRGALPVKVVDEKQGVKFARQFEHIVIDTPARPNPEDLKTIAEGCDLLVLPTSPDALAIRATLQMVDALHSLQSNYKILLTVIPPRPNRSGSEARLAIEKAGLPIFQGGIRRLAVFQKAALEGISVNQVNDAYSKAAWQCYQQVGREILP</sequence>
<evidence type="ECO:0000259" key="1">
    <source>
        <dbReference type="Pfam" id="PF01656"/>
    </source>
</evidence>
<dbReference type="InterPro" id="IPR050678">
    <property type="entry name" value="DNA_Partitioning_ATPase"/>
</dbReference>
<dbReference type="CDD" id="cd02042">
    <property type="entry name" value="ParAB_family"/>
    <property type="match status" value="1"/>
</dbReference>
<feature type="domain" description="CobQ/CobB/MinD/ParA nucleotide binding" evidence="1">
    <location>
        <begin position="11"/>
        <end position="179"/>
    </location>
</feature>
<reference evidence="2" key="1">
    <citation type="submission" date="2015-09" db="EMBL/GenBank/DDBJ databases">
        <authorList>
            <person name="Jackson K.R."/>
            <person name="Lunt B.L."/>
            <person name="Fisher J.N.B."/>
            <person name="Gardner A.V."/>
            <person name="Bailey M.E."/>
            <person name="Deus L.M."/>
            <person name="Earl A.S."/>
            <person name="Gibby P.D."/>
            <person name="Hartmann K.A."/>
            <person name="Liu J.E."/>
            <person name="Manci A.M."/>
            <person name="Nielsen D.A."/>
            <person name="Solomon M.B."/>
            <person name="Breakwell D.P."/>
            <person name="Burnett S.H."/>
            <person name="Grose J.H."/>
        </authorList>
    </citation>
    <scope>NUCLEOTIDE SEQUENCE</scope>
    <source>
        <strain evidence="2">7805</strain>
    </source>
</reference>
<proteinExistence type="predicted"/>
<dbReference type="AlphaFoldDB" id="A0A1J1JM24"/>
<dbReference type="PIRSF" id="PIRSF009320">
    <property type="entry name" value="Nuc_binding_HP_1000"/>
    <property type="match status" value="1"/>
</dbReference>
<protein>
    <submittedName>
        <fullName evidence="2">Cobyrinic acid a,c-diamide synthase</fullName>
    </submittedName>
</protein>
<gene>
    <name evidence="2" type="ORF">PLAM_mp0068</name>
</gene>
<dbReference type="InterPro" id="IPR002586">
    <property type="entry name" value="CobQ/CobB/MinD/ParA_Nub-bd_dom"/>
</dbReference>
<dbReference type="PANTHER" id="PTHR13696">
    <property type="entry name" value="P-LOOP CONTAINING NUCLEOSIDE TRIPHOSPHATE HYDROLASE"/>
    <property type="match status" value="1"/>
</dbReference>
<organism evidence="2">
    <name type="scientific">Planktothrix agardhii</name>
    <name type="common">Oscillatoria agardhii</name>
    <dbReference type="NCBI Taxonomy" id="1160"/>
    <lineage>
        <taxon>Bacteria</taxon>
        <taxon>Bacillati</taxon>
        <taxon>Cyanobacteriota</taxon>
        <taxon>Cyanophyceae</taxon>
        <taxon>Oscillatoriophycideae</taxon>
        <taxon>Oscillatoriales</taxon>
        <taxon>Microcoleaceae</taxon>
        <taxon>Planktothrix</taxon>
    </lineage>
</organism>
<dbReference type="PANTHER" id="PTHR13696:SF96">
    <property type="entry name" value="COBQ_COBB_MIND_PARA NUCLEOTIDE BINDING DOMAIN-CONTAINING PROTEIN"/>
    <property type="match status" value="1"/>
</dbReference>
<accession>A0A1J1JM24</accession>